<organism evidence="2 3">
    <name type="scientific">Mucuna pruriens</name>
    <name type="common">Velvet bean</name>
    <name type="synonym">Dolichos pruriens</name>
    <dbReference type="NCBI Taxonomy" id="157652"/>
    <lineage>
        <taxon>Eukaryota</taxon>
        <taxon>Viridiplantae</taxon>
        <taxon>Streptophyta</taxon>
        <taxon>Embryophyta</taxon>
        <taxon>Tracheophyta</taxon>
        <taxon>Spermatophyta</taxon>
        <taxon>Magnoliopsida</taxon>
        <taxon>eudicotyledons</taxon>
        <taxon>Gunneridae</taxon>
        <taxon>Pentapetalae</taxon>
        <taxon>rosids</taxon>
        <taxon>fabids</taxon>
        <taxon>Fabales</taxon>
        <taxon>Fabaceae</taxon>
        <taxon>Papilionoideae</taxon>
        <taxon>50 kb inversion clade</taxon>
        <taxon>NPAAA clade</taxon>
        <taxon>indigoferoid/millettioid clade</taxon>
        <taxon>Phaseoleae</taxon>
        <taxon>Mucuna</taxon>
    </lineage>
</organism>
<protein>
    <submittedName>
        <fullName evidence="2">Uncharacterized protein</fullName>
    </submittedName>
</protein>
<dbReference type="OrthoDB" id="1000448at2759"/>
<dbReference type="Proteomes" id="UP000257109">
    <property type="component" value="Unassembled WGS sequence"/>
</dbReference>
<accession>A0A371HVV7</accession>
<gene>
    <name evidence="2" type="ORF">CR513_09022</name>
</gene>
<sequence>MGQELERKERHDPPRLYNLESGESVVFRLEVVQQTTEKIKLIQEKMKVTQTRQKNYHDKRRKDLEFKEEDHVFLKDISWTRFGKTLKSRKLSPRFIANRESRRRSRERSTKGSPRGDLKKSQNLSLLSEREMTLGLALLKQR</sequence>
<evidence type="ECO:0000313" key="3">
    <source>
        <dbReference type="Proteomes" id="UP000257109"/>
    </source>
</evidence>
<evidence type="ECO:0000256" key="1">
    <source>
        <dbReference type="SAM" id="MobiDB-lite"/>
    </source>
</evidence>
<dbReference type="EMBL" id="QJKJ01001579">
    <property type="protein sequence ID" value="RDY06926.1"/>
    <property type="molecule type" value="Genomic_DNA"/>
</dbReference>
<proteinExistence type="predicted"/>
<feature type="compositionally biased region" description="Basic and acidic residues" evidence="1">
    <location>
        <begin position="107"/>
        <end position="120"/>
    </location>
</feature>
<feature type="region of interest" description="Disordered" evidence="1">
    <location>
        <begin position="93"/>
        <end position="122"/>
    </location>
</feature>
<comment type="caution">
    <text evidence="2">The sequence shown here is derived from an EMBL/GenBank/DDBJ whole genome shotgun (WGS) entry which is preliminary data.</text>
</comment>
<feature type="non-terminal residue" evidence="2">
    <location>
        <position position="1"/>
    </location>
</feature>
<evidence type="ECO:0000313" key="2">
    <source>
        <dbReference type="EMBL" id="RDY06926.1"/>
    </source>
</evidence>
<dbReference type="AlphaFoldDB" id="A0A371HVV7"/>
<name>A0A371HVV7_MUCPR</name>
<reference evidence="2" key="1">
    <citation type="submission" date="2018-05" db="EMBL/GenBank/DDBJ databases">
        <title>Draft genome of Mucuna pruriens seed.</title>
        <authorList>
            <person name="Nnadi N.E."/>
            <person name="Vos R."/>
            <person name="Hasami M.H."/>
            <person name="Devisetty U.K."/>
            <person name="Aguiy J.C."/>
        </authorList>
    </citation>
    <scope>NUCLEOTIDE SEQUENCE [LARGE SCALE GENOMIC DNA]</scope>
    <source>
        <strain evidence="2">JCA_2017</strain>
    </source>
</reference>
<keyword evidence="3" id="KW-1185">Reference proteome</keyword>